<gene>
    <name evidence="1" type="ORF">Amon02_000353800</name>
</gene>
<proteinExistence type="predicted"/>
<dbReference type="Proteomes" id="UP001165064">
    <property type="component" value="Unassembled WGS sequence"/>
</dbReference>
<protein>
    <submittedName>
        <fullName evidence="1">Unnamed protein product</fullName>
    </submittedName>
</protein>
<evidence type="ECO:0000313" key="1">
    <source>
        <dbReference type="EMBL" id="GME78637.1"/>
    </source>
</evidence>
<accession>A0ACB5T0N7</accession>
<reference evidence="1" key="1">
    <citation type="submission" date="2023-04" db="EMBL/GenBank/DDBJ databases">
        <title>Ambrosiozyma monospora NBRC 10751.</title>
        <authorList>
            <person name="Ichikawa N."/>
            <person name="Sato H."/>
            <person name="Tonouchi N."/>
        </authorList>
    </citation>
    <scope>NUCLEOTIDE SEQUENCE</scope>
    <source>
        <strain evidence="1">NBRC 10751</strain>
    </source>
</reference>
<organism evidence="1 2">
    <name type="scientific">Ambrosiozyma monospora</name>
    <name type="common">Yeast</name>
    <name type="synonym">Endomycopsis monosporus</name>
    <dbReference type="NCBI Taxonomy" id="43982"/>
    <lineage>
        <taxon>Eukaryota</taxon>
        <taxon>Fungi</taxon>
        <taxon>Dikarya</taxon>
        <taxon>Ascomycota</taxon>
        <taxon>Saccharomycotina</taxon>
        <taxon>Pichiomycetes</taxon>
        <taxon>Pichiales</taxon>
        <taxon>Pichiaceae</taxon>
        <taxon>Ambrosiozyma</taxon>
    </lineage>
</organism>
<name>A0ACB5T0N7_AMBMO</name>
<sequence length="299" mass="33745">MSDYSDYDDDDDDDFVIDSPPPKSKNKTTTTKATKTPKATKAPKKKQPLANTTNTTDSMAVSPKTKKKKTTASDQYQKLSQLEHILKRPDTYIGSVEKYESEQWVINEETQCMEKRKVNIVPGLFKIFDEILVNAADNKIRDPSMKKIDVKIDVENNAISVKNDGRGIPIEIHTKENMYIPEMIFGNLLTSSNYDDDEKKVTGGRNGYGAKLCNIFSTEFSVKTADKSNQKVYVQTWRNNMGTTGKPKITEMKKKEEYTEIIFKPDLAKFGMTSLDADIVGVLKRRVYDICGSVRGFGS</sequence>
<keyword evidence="2" id="KW-1185">Reference proteome</keyword>
<dbReference type="EMBL" id="BSXS01002266">
    <property type="protein sequence ID" value="GME78637.1"/>
    <property type="molecule type" value="Genomic_DNA"/>
</dbReference>
<comment type="caution">
    <text evidence="1">The sequence shown here is derived from an EMBL/GenBank/DDBJ whole genome shotgun (WGS) entry which is preliminary data.</text>
</comment>
<evidence type="ECO:0000313" key="2">
    <source>
        <dbReference type="Proteomes" id="UP001165064"/>
    </source>
</evidence>